<organism evidence="10 11">
    <name type="scientific">Elaeis guineensis var. tenera</name>
    <name type="common">Oil palm</name>
    <dbReference type="NCBI Taxonomy" id="51953"/>
    <lineage>
        <taxon>Eukaryota</taxon>
        <taxon>Viridiplantae</taxon>
        <taxon>Streptophyta</taxon>
        <taxon>Embryophyta</taxon>
        <taxon>Tracheophyta</taxon>
        <taxon>Spermatophyta</taxon>
        <taxon>Magnoliopsida</taxon>
        <taxon>Liliopsida</taxon>
        <taxon>Arecaceae</taxon>
        <taxon>Arecoideae</taxon>
        <taxon>Cocoseae</taxon>
        <taxon>Elaeidinae</taxon>
        <taxon>Elaeis</taxon>
    </lineage>
</organism>
<dbReference type="InParanoid" id="A0A6I9REU7"/>
<protein>
    <recommendedName>
        <fullName evidence="6">Protein CLP1 homolog</fullName>
    </recommendedName>
</protein>
<dbReference type="HAMAP" id="MF_03035">
    <property type="entry name" value="Clp1"/>
    <property type="match status" value="1"/>
</dbReference>
<evidence type="ECO:0000259" key="7">
    <source>
        <dbReference type="Pfam" id="PF06807"/>
    </source>
</evidence>
<dbReference type="InterPro" id="IPR010655">
    <property type="entry name" value="Clp1_C"/>
</dbReference>
<dbReference type="GO" id="GO:0051731">
    <property type="term" value="F:polynucleotide 5'-hydroxyl-kinase activity"/>
    <property type="evidence" value="ECO:0007669"/>
    <property type="project" value="InterPro"/>
</dbReference>
<evidence type="ECO:0000256" key="3">
    <source>
        <dbReference type="ARBA" id="ARBA00022741"/>
    </source>
</evidence>
<keyword evidence="5 6" id="KW-0539">Nucleus</keyword>
<evidence type="ECO:0000259" key="8">
    <source>
        <dbReference type="Pfam" id="PF16573"/>
    </source>
</evidence>
<dbReference type="InterPro" id="IPR027417">
    <property type="entry name" value="P-loop_NTPase"/>
</dbReference>
<dbReference type="AlphaFoldDB" id="A0A6I9REU7"/>
<keyword evidence="2 6" id="KW-0507">mRNA processing</keyword>
<comment type="subcellular location">
    <subcellularLocation>
        <location evidence="1 6">Nucleus</location>
    </subcellularLocation>
</comment>
<dbReference type="GeneID" id="105047939"/>
<evidence type="ECO:0000256" key="5">
    <source>
        <dbReference type="ARBA" id="ARBA00023242"/>
    </source>
</evidence>
<feature type="binding site" evidence="6">
    <location>
        <begin position="130"/>
        <end position="135"/>
    </location>
    <ligand>
        <name>ATP</name>
        <dbReference type="ChEBI" id="CHEBI:30616"/>
    </ligand>
</feature>
<dbReference type="InterPro" id="IPR028606">
    <property type="entry name" value="Clp1"/>
</dbReference>
<evidence type="ECO:0000313" key="10">
    <source>
        <dbReference type="Proteomes" id="UP000504607"/>
    </source>
</evidence>
<keyword evidence="3 6" id="KW-0547">Nucleotide-binding</keyword>
<feature type="domain" description="Clp1 C-terminal" evidence="7">
    <location>
        <begin position="320"/>
        <end position="431"/>
    </location>
</feature>
<feature type="domain" description="Clp1 P-loop" evidence="9">
    <location>
        <begin position="127"/>
        <end position="315"/>
    </location>
</feature>
<dbReference type="FunFam" id="2.40.30.330:FF:000002">
    <property type="entry name" value="Protein CLP1 homolog"/>
    <property type="match status" value="1"/>
</dbReference>
<evidence type="ECO:0000256" key="1">
    <source>
        <dbReference type="ARBA" id="ARBA00004123"/>
    </source>
</evidence>
<evidence type="ECO:0000256" key="6">
    <source>
        <dbReference type="HAMAP-Rule" id="MF_03035"/>
    </source>
</evidence>
<dbReference type="OrthoDB" id="258143at2759"/>
<dbReference type="InterPro" id="IPR038239">
    <property type="entry name" value="Clp1_N_sf"/>
</dbReference>
<dbReference type="Pfam" id="PF16575">
    <property type="entry name" value="CLP1_P"/>
    <property type="match status" value="1"/>
</dbReference>
<dbReference type="Pfam" id="PF16573">
    <property type="entry name" value="CLP1_N"/>
    <property type="match status" value="1"/>
</dbReference>
<comment type="function">
    <text evidence="6">Required for endonucleolytic cleavage during polyadenylation-dependent pre-mRNA 3'-end formation.</text>
</comment>
<keyword evidence="10" id="KW-1185">Reference proteome</keyword>
<dbReference type="InterPro" id="IPR032319">
    <property type="entry name" value="CLP1_P"/>
</dbReference>
<comment type="similarity">
    <text evidence="6">Belongs to the Clp1 family. Clp1 subfamily.</text>
</comment>
<sequence length="432" mass="46987">MASGPAAAPGSSRQFNLAKESELRVEVGPDTPLRVRLLSGTAEIFGTELPPENWLSISPRQKLAIFTWNGATVELDGVSEVEYVADETPMVSYVNVHAILDGRRVRAKASQGSDKDSSQGPRVIVVGPMDSGKSSLCRMLLSWACKQGWKPTFVDLDIGQGSITIPGCIAATPIEMPIDAVEGIPLEMPIVYFYGHTTPNVNAELYKVLVKELARTLERQFSGNAESRAAGMVINTMGWVEGLGYELLLHAIEAFDANVVLVLGQEKLCSMLKEVLKSKPNVDVVKLHKSGGVVLRNAKVRQKARSFRIREYFYGLTNDLSPHSNIVNFSDISVYRIGGGPQAPRSALPIGAEPVADPTRLVAVNISRDLLHLVLAVSYAEEPDQIISSNVAGFVYVTDIDIQRKKITYLAPCPGELPSKFLMVGTLTWLEG</sequence>
<keyword evidence="4 6" id="KW-0067">ATP-binding</keyword>
<feature type="binding site" evidence="6">
    <location>
        <position position="62"/>
    </location>
    <ligand>
        <name>ATP</name>
        <dbReference type="ChEBI" id="CHEBI:30616"/>
    </ligand>
</feature>
<evidence type="ECO:0000256" key="4">
    <source>
        <dbReference type="ARBA" id="ARBA00022840"/>
    </source>
</evidence>
<dbReference type="InterPro" id="IPR038238">
    <property type="entry name" value="Clp1_C_sf"/>
</dbReference>
<dbReference type="Pfam" id="PF06807">
    <property type="entry name" value="Clp1"/>
    <property type="match status" value="1"/>
</dbReference>
<dbReference type="FunFam" id="2.60.120.1030:FF:000001">
    <property type="entry name" value="Protein CLP1 homolog 5"/>
    <property type="match status" value="1"/>
</dbReference>
<dbReference type="Gene3D" id="3.40.50.300">
    <property type="entry name" value="P-loop containing nucleotide triphosphate hydrolases"/>
    <property type="match status" value="1"/>
</dbReference>
<evidence type="ECO:0000259" key="9">
    <source>
        <dbReference type="Pfam" id="PF16575"/>
    </source>
</evidence>
<dbReference type="PANTHER" id="PTHR12755">
    <property type="entry name" value="CLEAVAGE/POLYADENYLATION FACTOR IA SUBUNIT CLP1P"/>
    <property type="match status" value="1"/>
</dbReference>
<dbReference type="Gene3D" id="2.40.30.330">
    <property type="entry name" value="Pre-mRNA cleavage complex subunit Clp1, C-terminal domain"/>
    <property type="match status" value="1"/>
</dbReference>
<proteinExistence type="inferred from homology"/>
<dbReference type="PANTHER" id="PTHR12755:SF6">
    <property type="entry name" value="POLYRIBONUCLEOTIDE 5'-HYDROXYL-KINASE CLP1"/>
    <property type="match status" value="1"/>
</dbReference>
<dbReference type="Gene3D" id="2.60.120.1030">
    <property type="entry name" value="Clp1, DNA binding domain"/>
    <property type="match status" value="1"/>
</dbReference>
<dbReference type="SUPFAM" id="SSF52540">
    <property type="entry name" value="P-loop containing nucleoside triphosphate hydrolases"/>
    <property type="match status" value="1"/>
</dbReference>
<evidence type="ECO:0000256" key="2">
    <source>
        <dbReference type="ARBA" id="ARBA00022664"/>
    </source>
</evidence>
<reference evidence="11" key="1">
    <citation type="submission" date="2025-08" db="UniProtKB">
        <authorList>
            <consortium name="RefSeq"/>
        </authorList>
    </citation>
    <scope>IDENTIFICATION</scope>
</reference>
<dbReference type="GO" id="GO:0006388">
    <property type="term" value="P:tRNA splicing, via endonucleolytic cleavage and ligation"/>
    <property type="evidence" value="ECO:0007669"/>
    <property type="project" value="TreeGrafter"/>
</dbReference>
<dbReference type="FunFam" id="3.40.50.300:FF:001231">
    <property type="entry name" value="Protein CLP1 homolog"/>
    <property type="match status" value="1"/>
</dbReference>
<dbReference type="FunCoup" id="A0A6I9REU7">
    <property type="interactions" value="3010"/>
</dbReference>
<feature type="domain" description="Clp1 N-terminal" evidence="8">
    <location>
        <begin position="17"/>
        <end position="107"/>
    </location>
</feature>
<dbReference type="GO" id="GO:0005524">
    <property type="term" value="F:ATP binding"/>
    <property type="evidence" value="ECO:0007669"/>
    <property type="project" value="UniProtKB-UniRule"/>
</dbReference>
<accession>A0A6I9REU7</accession>
<dbReference type="KEGG" id="egu:105047939"/>
<dbReference type="InterPro" id="IPR045116">
    <property type="entry name" value="Clp1/Grc3"/>
</dbReference>
<dbReference type="Proteomes" id="UP000504607">
    <property type="component" value="Chromosome 7"/>
</dbReference>
<dbReference type="InterPro" id="IPR032324">
    <property type="entry name" value="Clp1_N"/>
</dbReference>
<name>A0A6I9REU7_ELAGV</name>
<feature type="binding site" evidence="6">
    <location>
        <position position="22"/>
    </location>
    <ligand>
        <name>ATP</name>
        <dbReference type="ChEBI" id="CHEBI:30616"/>
    </ligand>
</feature>
<dbReference type="RefSeq" id="XP_010925392.1">
    <property type="nucleotide sequence ID" value="XM_010927090.3"/>
</dbReference>
<dbReference type="GO" id="GO:0005849">
    <property type="term" value="C:mRNA cleavage factor complex"/>
    <property type="evidence" value="ECO:0007669"/>
    <property type="project" value="InterPro"/>
</dbReference>
<evidence type="ECO:0000313" key="11">
    <source>
        <dbReference type="RefSeq" id="XP_010925392.1"/>
    </source>
</evidence>
<dbReference type="GO" id="GO:0031124">
    <property type="term" value="P:mRNA 3'-end processing"/>
    <property type="evidence" value="ECO:0007669"/>
    <property type="project" value="UniProtKB-UniRule"/>
</dbReference>
<gene>
    <name evidence="11" type="primary">LOC105047939</name>
</gene>